<sequence length="157" mass="18114">MAKYENADSSAQCEAEMFLFNEFRKELQLDNLSYNAIVTLDSEVTIKPDVYSGDHKIIGEIHSHLGKLKPAQKHKVAADILKMLLNDKVKGKEFKKYIIVCSEEEQKQLLNEKSHLGFTRKKFGIEVRYYPLTPELKEKLKNTMKKQDMYGKGNENG</sequence>
<accession>A0A1M7MT95</accession>
<dbReference type="GeneID" id="42538616"/>
<protein>
    <submittedName>
        <fullName evidence="1">Uncharacterized protein</fullName>
    </submittedName>
</protein>
<reference evidence="1 2" key="1">
    <citation type="submission" date="2016-11" db="EMBL/GenBank/DDBJ databases">
        <authorList>
            <person name="Jaros S."/>
            <person name="Januszkiewicz K."/>
            <person name="Wedrychowicz H."/>
        </authorList>
    </citation>
    <scope>NUCLEOTIDE SEQUENCE [LARGE SCALE GENOMIC DNA]</scope>
    <source>
        <strain evidence="1 2">Y1</strain>
    </source>
</reference>
<dbReference type="EMBL" id="FRCT01000029">
    <property type="protein sequence ID" value="SHM94190.1"/>
    <property type="molecule type" value="Genomic_DNA"/>
</dbReference>
<evidence type="ECO:0000313" key="2">
    <source>
        <dbReference type="Proteomes" id="UP000184394"/>
    </source>
</evidence>
<organism evidence="1 2">
    <name type="scientific">Ruminococcus flavefaciens</name>
    <dbReference type="NCBI Taxonomy" id="1265"/>
    <lineage>
        <taxon>Bacteria</taxon>
        <taxon>Bacillati</taxon>
        <taxon>Bacillota</taxon>
        <taxon>Clostridia</taxon>
        <taxon>Eubacteriales</taxon>
        <taxon>Oscillospiraceae</taxon>
        <taxon>Ruminococcus</taxon>
    </lineage>
</organism>
<dbReference type="AlphaFoldDB" id="A0A1M7MT95"/>
<dbReference type="OrthoDB" id="1820381at2"/>
<name>A0A1M7MT95_RUMFL</name>
<evidence type="ECO:0000313" key="1">
    <source>
        <dbReference type="EMBL" id="SHM94190.1"/>
    </source>
</evidence>
<dbReference type="Proteomes" id="UP000184394">
    <property type="component" value="Unassembled WGS sequence"/>
</dbReference>
<gene>
    <name evidence="1" type="ORF">SAMN04487860_1296</name>
</gene>
<dbReference type="RefSeq" id="WP_028518235.1">
    <property type="nucleotide sequence ID" value="NZ_FRCT01000029.1"/>
</dbReference>
<proteinExistence type="predicted"/>